<dbReference type="InterPro" id="IPR035906">
    <property type="entry name" value="MetI-like_sf"/>
</dbReference>
<dbReference type="PANTHER" id="PTHR43357:SF4">
    <property type="entry name" value="INNER MEMBRANE ABC TRANSPORTER PERMEASE PROTEIN YDCV"/>
    <property type="match status" value="1"/>
</dbReference>
<keyword evidence="11" id="KW-1185">Reference proteome</keyword>
<evidence type="ECO:0000256" key="7">
    <source>
        <dbReference type="ARBA" id="ARBA00023136"/>
    </source>
</evidence>
<evidence type="ECO:0000256" key="1">
    <source>
        <dbReference type="ARBA" id="ARBA00004429"/>
    </source>
</evidence>
<keyword evidence="5 8" id="KW-0812">Transmembrane</keyword>
<keyword evidence="2 8" id="KW-0813">Transport</keyword>
<evidence type="ECO:0000256" key="5">
    <source>
        <dbReference type="ARBA" id="ARBA00022692"/>
    </source>
</evidence>
<evidence type="ECO:0000256" key="8">
    <source>
        <dbReference type="RuleBase" id="RU363032"/>
    </source>
</evidence>
<accession>A0A9X2P9X2</accession>
<evidence type="ECO:0000256" key="6">
    <source>
        <dbReference type="ARBA" id="ARBA00022989"/>
    </source>
</evidence>
<evidence type="ECO:0000256" key="4">
    <source>
        <dbReference type="ARBA" id="ARBA00022519"/>
    </source>
</evidence>
<sequence length="278" mass="29584">MRANASEPLWRIVGLGLTGFAVLVLIYLVAPTLAIVPLSLSPDPFLRFPPPGVSLRWYEAFAHSIDYQLAILNSLKIGIPAAALATACGVMAALAVVRGAVPFRRTLAALLIAPLILPQIVLAIGLFPLMAKVGLVGTYPGIVLAHAVVTMPLVFITVSAALRTYTPSFELAAMTLGANPWRTFVHVTFPMIRAGIVVGFIFALTFSFDELILAMFLTSPTTRTVPRLLWEQLNYQMTPIIAAATVVLLGATIALLCLAAFAATRSRHLSGGAKGVQP</sequence>
<dbReference type="InterPro" id="IPR000515">
    <property type="entry name" value="MetI-like"/>
</dbReference>
<dbReference type="Gene3D" id="1.10.3720.10">
    <property type="entry name" value="MetI-like"/>
    <property type="match status" value="1"/>
</dbReference>
<dbReference type="PANTHER" id="PTHR43357">
    <property type="entry name" value="INNER MEMBRANE ABC TRANSPORTER PERMEASE PROTEIN YDCV"/>
    <property type="match status" value="1"/>
</dbReference>
<feature type="domain" description="ABC transmembrane type-1" evidence="9">
    <location>
        <begin position="71"/>
        <end position="259"/>
    </location>
</feature>
<evidence type="ECO:0000313" key="10">
    <source>
        <dbReference type="EMBL" id="MCS0494035.1"/>
    </source>
</evidence>
<feature type="transmembrane region" description="Helical" evidence="8">
    <location>
        <begin position="142"/>
        <end position="162"/>
    </location>
</feature>
<keyword evidence="4" id="KW-0997">Cell inner membrane</keyword>
<keyword evidence="7 8" id="KW-0472">Membrane</keyword>
<comment type="subcellular location">
    <subcellularLocation>
        <location evidence="1">Cell inner membrane</location>
        <topology evidence="1">Multi-pass membrane protein</topology>
    </subcellularLocation>
    <subcellularLocation>
        <location evidence="8">Cell membrane</location>
        <topology evidence="8">Multi-pass membrane protein</topology>
    </subcellularLocation>
</comment>
<dbReference type="SUPFAM" id="SSF161098">
    <property type="entry name" value="MetI-like"/>
    <property type="match status" value="1"/>
</dbReference>
<feature type="transmembrane region" description="Helical" evidence="8">
    <location>
        <begin position="109"/>
        <end position="130"/>
    </location>
</feature>
<feature type="transmembrane region" description="Helical" evidence="8">
    <location>
        <begin position="240"/>
        <end position="264"/>
    </location>
</feature>
<gene>
    <name evidence="10" type="ORF">NVS89_02925</name>
</gene>
<feature type="transmembrane region" description="Helical" evidence="8">
    <location>
        <begin position="77"/>
        <end position="97"/>
    </location>
</feature>
<name>A0A9X2P9X2_9HYPH</name>
<dbReference type="GO" id="GO:0005886">
    <property type="term" value="C:plasma membrane"/>
    <property type="evidence" value="ECO:0007669"/>
    <property type="project" value="UniProtKB-SubCell"/>
</dbReference>
<protein>
    <submittedName>
        <fullName evidence="10">ABC transporter permease</fullName>
    </submittedName>
</protein>
<dbReference type="PROSITE" id="PS50928">
    <property type="entry name" value="ABC_TM1"/>
    <property type="match status" value="1"/>
</dbReference>
<dbReference type="CDD" id="cd06261">
    <property type="entry name" value="TM_PBP2"/>
    <property type="match status" value="1"/>
</dbReference>
<comment type="caution">
    <text evidence="10">The sequence shown here is derived from an EMBL/GenBank/DDBJ whole genome shotgun (WGS) entry which is preliminary data.</text>
</comment>
<comment type="similarity">
    <text evidence="8">Belongs to the binding-protein-dependent transport system permease family.</text>
</comment>
<keyword evidence="3" id="KW-1003">Cell membrane</keyword>
<dbReference type="Proteomes" id="UP001151088">
    <property type="component" value="Unassembled WGS sequence"/>
</dbReference>
<dbReference type="EMBL" id="JANTHZ010000001">
    <property type="protein sequence ID" value="MCS0494035.1"/>
    <property type="molecule type" value="Genomic_DNA"/>
</dbReference>
<proteinExistence type="inferred from homology"/>
<feature type="transmembrane region" description="Helical" evidence="8">
    <location>
        <begin position="183"/>
        <end position="208"/>
    </location>
</feature>
<dbReference type="GO" id="GO:0055085">
    <property type="term" value="P:transmembrane transport"/>
    <property type="evidence" value="ECO:0007669"/>
    <property type="project" value="InterPro"/>
</dbReference>
<reference evidence="10" key="1">
    <citation type="submission" date="2022-08" db="EMBL/GenBank/DDBJ databases">
        <authorList>
            <person name="Li F."/>
        </authorList>
    </citation>
    <scope>NUCLEOTIDE SEQUENCE</scope>
    <source>
        <strain evidence="10">MQZ15Z-1</strain>
    </source>
</reference>
<feature type="transmembrane region" description="Helical" evidence="8">
    <location>
        <begin position="12"/>
        <end position="40"/>
    </location>
</feature>
<keyword evidence="6 8" id="KW-1133">Transmembrane helix</keyword>
<dbReference type="RefSeq" id="WP_258730983.1">
    <property type="nucleotide sequence ID" value="NZ_JANTHZ010000001.1"/>
</dbReference>
<evidence type="ECO:0000256" key="2">
    <source>
        <dbReference type="ARBA" id="ARBA00022448"/>
    </source>
</evidence>
<organism evidence="10 11">
    <name type="scientific">Ancylobacter mangrovi</name>
    <dbReference type="NCBI Taxonomy" id="2972472"/>
    <lineage>
        <taxon>Bacteria</taxon>
        <taxon>Pseudomonadati</taxon>
        <taxon>Pseudomonadota</taxon>
        <taxon>Alphaproteobacteria</taxon>
        <taxon>Hyphomicrobiales</taxon>
        <taxon>Xanthobacteraceae</taxon>
        <taxon>Ancylobacter</taxon>
    </lineage>
</organism>
<evidence type="ECO:0000313" key="11">
    <source>
        <dbReference type="Proteomes" id="UP001151088"/>
    </source>
</evidence>
<evidence type="ECO:0000256" key="3">
    <source>
        <dbReference type="ARBA" id="ARBA00022475"/>
    </source>
</evidence>
<dbReference type="Pfam" id="PF00528">
    <property type="entry name" value="BPD_transp_1"/>
    <property type="match status" value="1"/>
</dbReference>
<dbReference type="AlphaFoldDB" id="A0A9X2P9X2"/>
<evidence type="ECO:0000259" key="9">
    <source>
        <dbReference type="PROSITE" id="PS50928"/>
    </source>
</evidence>